<sequence length="126" mass="13324">MSTSILTSIQGSLMTAVISVIGDNGSADYCILFGAFAGAVFYVATAAYMKVIRRAAYFLVSWIVGVYGAGLVGTKLEQILGYSDQSLDGLGAVLLSALAIKTLTFFSQQDPTTWFTRLKGGPHGNK</sequence>
<feature type="transmembrane region" description="Helical" evidence="1">
    <location>
        <begin position="29"/>
        <end position="48"/>
    </location>
</feature>
<dbReference type="Pfam" id="PF16931">
    <property type="entry name" value="Phage_holin_8"/>
    <property type="match status" value="1"/>
</dbReference>
<dbReference type="RefSeq" id="WP_012668324.1">
    <property type="nucleotide sequence ID" value="NZ_CP023567.1"/>
</dbReference>
<accession>A0ABY5X4E3</accession>
<reference evidence="2" key="1">
    <citation type="submission" date="2022-07" db="EMBL/GenBank/DDBJ databases">
        <title>Genetic diversity of Erwinia pyrifoliae.</title>
        <authorList>
            <person name="Park D.S."/>
            <person name="Ham H."/>
        </authorList>
    </citation>
    <scope>NUCLEOTIDE SEQUENCE</scope>
    <source>
        <strain evidence="2">CP201486</strain>
    </source>
</reference>
<protein>
    <submittedName>
        <fullName evidence="2">Phage holin family protein</fullName>
    </submittedName>
</protein>
<dbReference type="Proteomes" id="UP001058553">
    <property type="component" value="Chromosome"/>
</dbReference>
<dbReference type="InterPro" id="IPR032637">
    <property type="entry name" value="Phage_holin-like"/>
</dbReference>
<dbReference type="GeneID" id="92236818"/>
<feature type="transmembrane region" description="Helical" evidence="1">
    <location>
        <begin position="86"/>
        <end position="107"/>
    </location>
</feature>
<keyword evidence="1" id="KW-0812">Transmembrane</keyword>
<proteinExistence type="predicted"/>
<organism evidence="2 3">
    <name type="scientific">Erwinia pyrifoliae</name>
    <dbReference type="NCBI Taxonomy" id="79967"/>
    <lineage>
        <taxon>Bacteria</taxon>
        <taxon>Pseudomonadati</taxon>
        <taxon>Pseudomonadota</taxon>
        <taxon>Gammaproteobacteria</taxon>
        <taxon>Enterobacterales</taxon>
        <taxon>Erwiniaceae</taxon>
        <taxon>Erwinia</taxon>
    </lineage>
</organism>
<evidence type="ECO:0000313" key="3">
    <source>
        <dbReference type="Proteomes" id="UP001058553"/>
    </source>
</evidence>
<keyword evidence="1" id="KW-1133">Transmembrane helix</keyword>
<evidence type="ECO:0000256" key="1">
    <source>
        <dbReference type="SAM" id="Phobius"/>
    </source>
</evidence>
<feature type="transmembrane region" description="Helical" evidence="1">
    <location>
        <begin position="55"/>
        <end position="74"/>
    </location>
</feature>
<gene>
    <name evidence="2" type="ORF">NYP84_09555</name>
</gene>
<evidence type="ECO:0000313" key="2">
    <source>
        <dbReference type="EMBL" id="UWS31928.1"/>
    </source>
</evidence>
<keyword evidence="3" id="KW-1185">Reference proteome</keyword>
<dbReference type="EMBL" id="CP103445">
    <property type="protein sequence ID" value="UWS31928.1"/>
    <property type="molecule type" value="Genomic_DNA"/>
</dbReference>
<name>A0ABY5X4E3_ERWPY</name>
<keyword evidence="1" id="KW-0472">Membrane</keyword>